<evidence type="ECO:0000256" key="8">
    <source>
        <dbReference type="ARBA" id="ARBA00026028"/>
    </source>
</evidence>
<comment type="subunit">
    <text evidence="8">Interacts with the Sec translocase complex via SecD. Specifically interacts with transmembrane segments of nascent integral membrane proteins during membrane integration.</text>
</comment>
<keyword evidence="5 13" id="KW-1133">Transmembrane helix</keyword>
<feature type="transmembrane region" description="Helical" evidence="13">
    <location>
        <begin position="148"/>
        <end position="176"/>
    </location>
</feature>
<feature type="domain" description="Membrane insertase YidC/Oxa/ALB C-terminal" evidence="14">
    <location>
        <begin position="38"/>
        <end position="260"/>
    </location>
</feature>
<keyword evidence="6 13" id="KW-0472">Membrane</keyword>
<comment type="caution">
    <text evidence="15">The sequence shown here is derived from an EMBL/GenBank/DDBJ whole genome shotgun (WGS) entry which is preliminary data.</text>
</comment>
<evidence type="ECO:0000313" key="15">
    <source>
        <dbReference type="EMBL" id="RXZ47729.1"/>
    </source>
</evidence>
<feature type="transmembrane region" description="Helical" evidence="13">
    <location>
        <begin position="228"/>
        <end position="254"/>
    </location>
</feature>
<dbReference type="PANTHER" id="PTHR12428:SF65">
    <property type="entry name" value="CYTOCHROME C OXIDASE ASSEMBLY PROTEIN COX18, MITOCHONDRIAL"/>
    <property type="match status" value="1"/>
</dbReference>
<dbReference type="GO" id="GO:0032977">
    <property type="term" value="F:membrane insertase activity"/>
    <property type="evidence" value="ECO:0007669"/>
    <property type="project" value="InterPro"/>
</dbReference>
<comment type="similarity">
    <text evidence="2">Belongs to the OXA1/ALB3/YidC family. Type 1 subfamily.</text>
</comment>
<dbReference type="InterPro" id="IPR001708">
    <property type="entry name" value="YidC/ALB3/OXA1/COX18"/>
</dbReference>
<comment type="function">
    <text evidence="7">Required for the insertion and/or proper folding and/or complex formation of integral membrane proteins into the membrane. Involved in integration of membrane proteins that insert both dependently and independently of the Sec translocase complex, as well as at least some lipoproteins. Aids folding of multispanning membrane proteins.</text>
</comment>
<dbReference type="GO" id="GO:0005886">
    <property type="term" value="C:plasma membrane"/>
    <property type="evidence" value="ECO:0007669"/>
    <property type="project" value="TreeGrafter"/>
</dbReference>
<evidence type="ECO:0000256" key="10">
    <source>
        <dbReference type="ARBA" id="ARBA00033245"/>
    </source>
</evidence>
<name>A0A4Q2JM96_9MICO</name>
<dbReference type="Proteomes" id="UP000292935">
    <property type="component" value="Unassembled WGS sequence"/>
</dbReference>
<sequence length="274" mass="28297">MDLYAFPPIAALLDGAHAVLMALAALLEPVIGIASAAAAVVLVTLLVRAALIPVGFSQAKAEQTRSRLAPKLAALQKRHKGDPERLQRETMQLYGDEGTTPFAGCLPMLVQAPIVGVIYALFILPTIAGHPNALLEQTFFGVPLGSSLAGQIASGSLTPGALLVFGVVIAGIAVVGELTRRVFQPKPATGAVAATSRADAPAPSDAAAASAALLAGPGMTRALGALHFITAVIAVFVPLAAALYLFVTVSWTLVQRVLLRRRYPLFEAGTPRTA</sequence>
<proteinExistence type="inferred from homology"/>
<evidence type="ECO:0000256" key="5">
    <source>
        <dbReference type="ARBA" id="ARBA00022989"/>
    </source>
</evidence>
<evidence type="ECO:0000313" key="16">
    <source>
        <dbReference type="Proteomes" id="UP000292935"/>
    </source>
</evidence>
<evidence type="ECO:0000259" key="14">
    <source>
        <dbReference type="Pfam" id="PF02096"/>
    </source>
</evidence>
<evidence type="ECO:0000256" key="6">
    <source>
        <dbReference type="ARBA" id="ARBA00023136"/>
    </source>
</evidence>
<accession>A0A4Q2JM96</accession>
<dbReference type="AlphaFoldDB" id="A0A4Q2JM96"/>
<dbReference type="RefSeq" id="WP_129232076.1">
    <property type="nucleotide sequence ID" value="NZ_SDPO01000003.1"/>
</dbReference>
<keyword evidence="16" id="KW-1185">Reference proteome</keyword>
<reference evidence="15 16" key="1">
    <citation type="submission" date="2019-01" db="EMBL/GenBank/DDBJ databases">
        <authorList>
            <person name="Li J."/>
        </authorList>
    </citation>
    <scope>NUCLEOTIDE SEQUENCE [LARGE SCALE GENOMIC DNA]</scope>
    <source>
        <strain evidence="15 16">CCUG 35506</strain>
    </source>
</reference>
<gene>
    <name evidence="15" type="primary">yidC</name>
    <name evidence="15" type="ORF">ESP57_14445</name>
</gene>
<protein>
    <recommendedName>
        <fullName evidence="3">Membrane protein insertase YidC</fullName>
    </recommendedName>
    <alternativeName>
        <fullName evidence="11">Foldase YidC</fullName>
    </alternativeName>
    <alternativeName>
        <fullName evidence="10">Membrane integrase YidC</fullName>
    </alternativeName>
    <alternativeName>
        <fullName evidence="9">Membrane protein YidC</fullName>
    </alternativeName>
</protein>
<keyword evidence="4 12" id="KW-0812">Transmembrane</keyword>
<dbReference type="PANTHER" id="PTHR12428">
    <property type="entry name" value="OXA1"/>
    <property type="match status" value="1"/>
</dbReference>
<dbReference type="Pfam" id="PF02096">
    <property type="entry name" value="60KD_IMP"/>
    <property type="match status" value="1"/>
</dbReference>
<dbReference type="NCBIfam" id="TIGR03592">
    <property type="entry name" value="yidC_oxa1_cterm"/>
    <property type="match status" value="1"/>
</dbReference>
<evidence type="ECO:0000256" key="11">
    <source>
        <dbReference type="ARBA" id="ARBA00033342"/>
    </source>
</evidence>
<feature type="transmembrane region" description="Helical" evidence="13">
    <location>
        <begin position="34"/>
        <end position="56"/>
    </location>
</feature>
<dbReference type="OrthoDB" id="9780552at2"/>
<evidence type="ECO:0000256" key="2">
    <source>
        <dbReference type="ARBA" id="ARBA00010527"/>
    </source>
</evidence>
<evidence type="ECO:0000256" key="7">
    <source>
        <dbReference type="ARBA" id="ARBA00025034"/>
    </source>
</evidence>
<evidence type="ECO:0000256" key="13">
    <source>
        <dbReference type="SAM" id="Phobius"/>
    </source>
</evidence>
<comment type="subcellular location">
    <subcellularLocation>
        <location evidence="1 12">Membrane</location>
        <topology evidence="1 12">Multi-pass membrane protein</topology>
    </subcellularLocation>
</comment>
<evidence type="ECO:0000256" key="3">
    <source>
        <dbReference type="ARBA" id="ARBA00015325"/>
    </source>
</evidence>
<dbReference type="InterPro" id="IPR028055">
    <property type="entry name" value="YidC/Oxa/ALB_C"/>
</dbReference>
<feature type="transmembrane region" description="Helical" evidence="13">
    <location>
        <begin position="108"/>
        <end position="128"/>
    </location>
</feature>
<evidence type="ECO:0000256" key="9">
    <source>
        <dbReference type="ARBA" id="ARBA00031538"/>
    </source>
</evidence>
<evidence type="ECO:0000256" key="4">
    <source>
        <dbReference type="ARBA" id="ARBA00022692"/>
    </source>
</evidence>
<dbReference type="EMBL" id="SDPO01000003">
    <property type="protein sequence ID" value="RXZ47729.1"/>
    <property type="molecule type" value="Genomic_DNA"/>
</dbReference>
<dbReference type="GO" id="GO:0051205">
    <property type="term" value="P:protein insertion into membrane"/>
    <property type="evidence" value="ECO:0007669"/>
    <property type="project" value="TreeGrafter"/>
</dbReference>
<organism evidence="15 16">
    <name type="scientific">Agromyces fucosus</name>
    <dbReference type="NCBI Taxonomy" id="41985"/>
    <lineage>
        <taxon>Bacteria</taxon>
        <taxon>Bacillati</taxon>
        <taxon>Actinomycetota</taxon>
        <taxon>Actinomycetes</taxon>
        <taxon>Micrococcales</taxon>
        <taxon>Microbacteriaceae</taxon>
        <taxon>Agromyces</taxon>
    </lineage>
</organism>
<evidence type="ECO:0000256" key="1">
    <source>
        <dbReference type="ARBA" id="ARBA00004141"/>
    </source>
</evidence>
<evidence type="ECO:0000256" key="12">
    <source>
        <dbReference type="RuleBase" id="RU003945"/>
    </source>
</evidence>